<sequence>MELLTKYYVDFTDGKEIIKKNFTNWTSGNEILDNFIQEKQLNYEAYDRVFEWIPYSELIDIEEIGDNCVTKAIWKNGPTRYYYNSSAYIISQHPDTKTYIIVLYNNCVYCKKCGSMSLWCKQCQIDRLKNNFTNCTSGIVKLDELIQKMQLKIDDDDNVIFEWIPYNEFIKIKERGDNCLATAIWKNGPLFYDRGEQNYIRQSYDVVVLKFLYDLQDIITDEFLDQTLLRINRQREKIFCSYGISQNPDTKSYILVFNDLYFDHYCEKCGNKYERWFDLYCRDVLFEWIPYNKLIEIKKRGDNCLTTAIWKNGPLFYDSREKKYIRNSASQNVTLRFLHNLQNINDEFLNKVKSCLWSNSDDQYSSRNYGISQNPDTKDYIMVLEYAEALDFLDSVCIS</sequence>
<accession>A0A2Z6RXU3</accession>
<evidence type="ECO:0000313" key="2">
    <source>
        <dbReference type="Proteomes" id="UP000247702"/>
    </source>
</evidence>
<protein>
    <submittedName>
        <fullName evidence="1">Uncharacterized protein</fullName>
    </submittedName>
</protein>
<name>A0A2Z6RXU3_9GLOM</name>
<dbReference type="AlphaFoldDB" id="A0A2Z6RXU3"/>
<reference evidence="1 2" key="1">
    <citation type="submission" date="2017-11" db="EMBL/GenBank/DDBJ databases">
        <title>The genome of Rhizophagus clarus HR1 reveals common genetic basis of auxotrophy among arbuscular mycorrhizal fungi.</title>
        <authorList>
            <person name="Kobayashi Y."/>
        </authorList>
    </citation>
    <scope>NUCLEOTIDE SEQUENCE [LARGE SCALE GENOMIC DNA]</scope>
    <source>
        <strain evidence="1 2">HR1</strain>
    </source>
</reference>
<gene>
    <name evidence="1" type="ORF">RclHR1_07600003</name>
</gene>
<comment type="caution">
    <text evidence="1">The sequence shown here is derived from an EMBL/GenBank/DDBJ whole genome shotgun (WGS) entry which is preliminary data.</text>
</comment>
<organism evidence="1 2">
    <name type="scientific">Rhizophagus clarus</name>
    <dbReference type="NCBI Taxonomy" id="94130"/>
    <lineage>
        <taxon>Eukaryota</taxon>
        <taxon>Fungi</taxon>
        <taxon>Fungi incertae sedis</taxon>
        <taxon>Mucoromycota</taxon>
        <taxon>Glomeromycotina</taxon>
        <taxon>Glomeromycetes</taxon>
        <taxon>Glomerales</taxon>
        <taxon>Glomeraceae</taxon>
        <taxon>Rhizophagus</taxon>
    </lineage>
</organism>
<keyword evidence="2" id="KW-1185">Reference proteome</keyword>
<dbReference type="Proteomes" id="UP000247702">
    <property type="component" value="Unassembled WGS sequence"/>
</dbReference>
<proteinExistence type="predicted"/>
<evidence type="ECO:0000313" key="1">
    <source>
        <dbReference type="EMBL" id="GBC07664.1"/>
    </source>
</evidence>
<dbReference type="EMBL" id="BEXD01004160">
    <property type="protein sequence ID" value="GBC07664.1"/>
    <property type="molecule type" value="Genomic_DNA"/>
</dbReference>